<proteinExistence type="predicted"/>
<dbReference type="PANTHER" id="PTHR23347">
    <property type="entry name" value="COLORECTAL MUTANT CANCER PROTEIN MCC PROTEIN -RELATED"/>
    <property type="match status" value="1"/>
</dbReference>
<feature type="coiled-coil region" evidence="1">
    <location>
        <begin position="804"/>
        <end position="835"/>
    </location>
</feature>
<feature type="compositionally biased region" description="Acidic residues" evidence="2">
    <location>
        <begin position="531"/>
        <end position="540"/>
    </location>
</feature>
<feature type="compositionally biased region" description="Low complexity" evidence="2">
    <location>
        <begin position="446"/>
        <end position="455"/>
    </location>
</feature>
<dbReference type="OrthoDB" id="6256369at2759"/>
<dbReference type="Proteomes" id="UP000728185">
    <property type="component" value="Unassembled WGS sequence"/>
</dbReference>
<sequence length="1022" mass="110075">MKCYQEKIHQMKSDNPGDVNSNTTKTYQPTSTGSGGLAPTTKGQSVATSLDFVFENSTDTEIDSQSATPLAPHALMVLFQNLAENVPYPRLAEAMHCAQLTWECVLATLARYRSDCVVLQANLAEAKSHSDRIQCQLNQIDANWTAAMRAAWMADMSLEIIDCLNQLYATELAIILYRQTKKSFLTTQAFSTLSSSTSSSSVPCRVKSNANKYATRMAGNGSVSCGRITQTSNLPSVNPSSPQQHPYAIYAVPGYAGSELETQGVPTTNIPSQFHLSLRTLRLIRYQTEISAQALLERYEQMDANVQDRFYPTVSSTSASGGGVAAPVVGCSNGNGGVGSVSLNRGLAGTQNPTAPISPGLLSIHSPLGPLIPSTQSLTGSSLYANSWYVSLGRNGRPNGPGLVGPKQTSFGSGLGSGYLISPNKFANLNLALVRGSTKSVPQSHPVGSTGVVPSNGGGGGVVGGWQTPDSGAGSSSTHEVTQPVLFHSVFPSGLIDLNTYETVLDLMPSVPLYATRSGRVDDNAHSFCDSDSDSSESSDADSRAPVPPTSGNSGPSCTSGLIGNGQGTAVGGATNNVTSSSTQPNSIPIQTGWSRADERKLRIWLYQLVHSRRILRSTIVEQLPHLMEDDSLSDGHQSVTKESLQVSVVFLSLSFTPSALNVIEPHSLYSLESLAYFRPKNSASYFHFISSFISVQELCIVKEERADLKARVYLLEKELHANRLALESRLAAERALRAHLDALRLSSQEPARGSSRADEPRDSRVGNGQTEVLLRGQVKNLLQALESLRHSSELQQIQNEELVDDLKRANSALIAAFEKAKRKYLTRIRKLEDQASSTHNTTLPVRENHDHHQVTRSWRGNIEATANRSTGVAYTNPAADRSQLQLSNPMTDSRPLPPVSALTGKGTWSVPSNSYHPVDHQIQHHGPPTIPTVGERTPSQMVNFPPQKAGVSGCTDIRNDRTRGGVGSGHLMAPRTSDRIQTVIRPTTTHTNHILHTSAEFPSSPCRTDRPVPALPIHRAT</sequence>
<dbReference type="AlphaFoldDB" id="A0A8E0VNH9"/>
<gene>
    <name evidence="3" type="ORF">FBUS_01701</name>
</gene>
<feature type="region of interest" description="Disordered" evidence="2">
    <location>
        <begin position="1"/>
        <end position="42"/>
    </location>
</feature>
<keyword evidence="1" id="KW-0175">Coiled coil</keyword>
<evidence type="ECO:0000256" key="2">
    <source>
        <dbReference type="SAM" id="MobiDB-lite"/>
    </source>
</evidence>
<feature type="compositionally biased region" description="Polar residues" evidence="2">
    <location>
        <begin position="574"/>
        <end position="592"/>
    </location>
</feature>
<feature type="compositionally biased region" description="Polar residues" evidence="2">
    <location>
        <begin position="18"/>
        <end position="32"/>
    </location>
</feature>
<feature type="compositionally biased region" description="Basic and acidic residues" evidence="2">
    <location>
        <begin position="756"/>
        <end position="765"/>
    </location>
</feature>
<comment type="caution">
    <text evidence="3">The sequence shown here is derived from an EMBL/GenBank/DDBJ whole genome shotgun (WGS) entry which is preliminary data.</text>
</comment>
<feature type="region of interest" description="Disordered" evidence="2">
    <location>
        <begin position="440"/>
        <end position="479"/>
    </location>
</feature>
<name>A0A8E0VNH9_9TREM</name>
<feature type="compositionally biased region" description="Polar residues" evidence="2">
    <location>
        <begin position="468"/>
        <end position="479"/>
    </location>
</feature>
<feature type="compositionally biased region" description="Polar residues" evidence="2">
    <location>
        <begin position="550"/>
        <end position="562"/>
    </location>
</feature>
<accession>A0A8E0VNH9</accession>
<feature type="region of interest" description="Disordered" evidence="2">
    <location>
        <begin position="748"/>
        <end position="771"/>
    </location>
</feature>
<dbReference type="InterPro" id="IPR040171">
    <property type="entry name" value="USBP1-like"/>
</dbReference>
<feature type="region of interest" description="Disordered" evidence="2">
    <location>
        <begin position="522"/>
        <end position="592"/>
    </location>
</feature>
<dbReference type="EMBL" id="LUCM01003558">
    <property type="protein sequence ID" value="KAA0195633.1"/>
    <property type="molecule type" value="Genomic_DNA"/>
</dbReference>
<feature type="region of interest" description="Disordered" evidence="2">
    <location>
        <begin position="1000"/>
        <end position="1022"/>
    </location>
</feature>
<organism evidence="3 4">
    <name type="scientific">Fasciolopsis buskii</name>
    <dbReference type="NCBI Taxonomy" id="27845"/>
    <lineage>
        <taxon>Eukaryota</taxon>
        <taxon>Metazoa</taxon>
        <taxon>Spiralia</taxon>
        <taxon>Lophotrochozoa</taxon>
        <taxon>Platyhelminthes</taxon>
        <taxon>Trematoda</taxon>
        <taxon>Digenea</taxon>
        <taxon>Plagiorchiida</taxon>
        <taxon>Echinostomata</taxon>
        <taxon>Echinostomatoidea</taxon>
        <taxon>Fasciolidae</taxon>
        <taxon>Fasciolopsis</taxon>
    </lineage>
</organism>
<evidence type="ECO:0000256" key="1">
    <source>
        <dbReference type="SAM" id="Coils"/>
    </source>
</evidence>
<protein>
    <submittedName>
        <fullName evidence="3">Colorectal mutant cancer protein</fullName>
    </submittedName>
</protein>
<feature type="compositionally biased region" description="Basic and acidic residues" evidence="2">
    <location>
        <begin position="1"/>
        <end position="12"/>
    </location>
</feature>
<keyword evidence="4" id="KW-1185">Reference proteome</keyword>
<reference evidence="3" key="1">
    <citation type="submission" date="2019-05" db="EMBL/GenBank/DDBJ databases">
        <title>Annotation for the trematode Fasciolopsis buski.</title>
        <authorList>
            <person name="Choi Y.-J."/>
        </authorList>
    </citation>
    <scope>NUCLEOTIDE SEQUENCE</scope>
    <source>
        <strain evidence="3">HT</strain>
        <tissue evidence="3">Whole worm</tissue>
    </source>
</reference>
<dbReference type="PANTHER" id="PTHR23347:SF6">
    <property type="entry name" value="FI17904P1"/>
    <property type="match status" value="1"/>
</dbReference>
<evidence type="ECO:0000313" key="3">
    <source>
        <dbReference type="EMBL" id="KAA0195633.1"/>
    </source>
</evidence>
<evidence type="ECO:0000313" key="4">
    <source>
        <dbReference type="Proteomes" id="UP000728185"/>
    </source>
</evidence>